<comment type="caution">
    <text evidence="4">The sequence shown here is derived from an EMBL/GenBank/DDBJ whole genome shotgun (WGS) entry which is preliminary data.</text>
</comment>
<gene>
    <name evidence="4" type="ORF">U725_02332</name>
</gene>
<name>A0A084A821_LACLC</name>
<evidence type="ECO:0000313" key="5">
    <source>
        <dbReference type="Proteomes" id="UP000028401"/>
    </source>
</evidence>
<dbReference type="Pfam" id="PF08240">
    <property type="entry name" value="ADH_N"/>
    <property type="match status" value="1"/>
</dbReference>
<dbReference type="Pfam" id="PF00107">
    <property type="entry name" value="ADH_zinc_N"/>
    <property type="match status" value="1"/>
</dbReference>
<keyword evidence="2" id="KW-0479">Metal-binding</keyword>
<evidence type="ECO:0000256" key="2">
    <source>
        <dbReference type="RuleBase" id="RU364000"/>
    </source>
</evidence>
<dbReference type="SUPFAM" id="SSF50129">
    <property type="entry name" value="GroES-like"/>
    <property type="match status" value="1"/>
</dbReference>
<evidence type="ECO:0000259" key="3">
    <source>
        <dbReference type="SMART" id="SM00829"/>
    </source>
</evidence>
<proteinExistence type="inferred from homology"/>
<dbReference type="InterPro" id="IPR002364">
    <property type="entry name" value="Quin_OxRdtase/zeta-crystal_CS"/>
</dbReference>
<dbReference type="InterPro" id="IPR052585">
    <property type="entry name" value="Lipid_raft_assoc_Zn_ADH"/>
</dbReference>
<dbReference type="InterPro" id="IPR013154">
    <property type="entry name" value="ADH-like_N"/>
</dbReference>
<dbReference type="AlphaFoldDB" id="A0A084A821"/>
<dbReference type="GO" id="GO:0008270">
    <property type="term" value="F:zinc ion binding"/>
    <property type="evidence" value="ECO:0007669"/>
    <property type="project" value="InterPro"/>
</dbReference>
<dbReference type="NCBIfam" id="TIGR02817">
    <property type="entry name" value="adh_fam_1"/>
    <property type="match status" value="1"/>
</dbReference>
<dbReference type="InterPro" id="IPR013149">
    <property type="entry name" value="ADH-like_C"/>
</dbReference>
<dbReference type="PATRIC" id="fig|1415168.3.peg.2394"/>
<dbReference type="InterPro" id="IPR036291">
    <property type="entry name" value="NAD(P)-bd_dom_sf"/>
</dbReference>
<dbReference type="RefSeq" id="WP_042748831.1">
    <property type="nucleotide sequence ID" value="NZ_AZSI01000161.1"/>
</dbReference>
<feature type="domain" description="Enoyl reductase (ER)" evidence="3">
    <location>
        <begin position="5"/>
        <end position="327"/>
    </location>
</feature>
<dbReference type="PANTHER" id="PTHR43482:SF1">
    <property type="entry name" value="PROTEIN AST1-RELATED"/>
    <property type="match status" value="1"/>
</dbReference>
<evidence type="ECO:0000256" key="1">
    <source>
        <dbReference type="ARBA" id="ARBA00010371"/>
    </source>
</evidence>
<reference evidence="4 5" key="1">
    <citation type="submission" date="2014-06" db="EMBL/GenBank/DDBJ databases">
        <title>Draft genome sequence of the putrescine producing strain Lactococcus lactis subsp cremoris GE214.</title>
        <authorList>
            <person name="Ladero V."/>
            <person name="Linares D.M."/>
            <person name="del Rio B."/>
            <person name="Mayo B."/>
            <person name="Martin M.C."/>
            <person name="Fernandez M."/>
            <person name="Alvarez M.A."/>
        </authorList>
    </citation>
    <scope>NUCLEOTIDE SEQUENCE [LARGE SCALE GENOMIC DNA]</scope>
    <source>
        <strain evidence="4 5">GE214</strain>
    </source>
</reference>
<sequence>MKAIGTVDSGRNFIDFEIEKPILRPHDLLIKVEAISINPVDTKVRKSIKGTLTQPKILGWDGLGTVVEVGSQSKLFKVGDSVFWAGDVTRAGSNAEFQAVDERIVGFAPKNLSKEKAVAMPLTSLTAYELLFEKLQVTSESKGKSILIINGAGGVGSVATQMAKNAGLTVIATASNPQAIEWVKNFGADYTVNHHENLVPQVHELGFKFVDYILILNAVVEHMPAVNELIAPQGSIANIVEPGQAINLDKLAHKSARFNFEWMFTKVVSDTDDLQSQHDILNQVSEWLDNGTLTSTMTQNLGALTADNVRKAHELIEENHTIGKIVLT</sequence>
<dbReference type="InterPro" id="IPR020843">
    <property type="entry name" value="ER"/>
</dbReference>
<protein>
    <recommendedName>
        <fullName evidence="2">Zinc-type alcohol dehydrogenase-like protein</fullName>
    </recommendedName>
</protein>
<dbReference type="PROSITE" id="PS01162">
    <property type="entry name" value="QOR_ZETA_CRYSTAL"/>
    <property type="match status" value="1"/>
</dbReference>
<dbReference type="CDD" id="cd08252">
    <property type="entry name" value="AL_MDR"/>
    <property type="match status" value="1"/>
</dbReference>
<dbReference type="EMBL" id="AZSI01000161">
    <property type="protein sequence ID" value="KEY61450.1"/>
    <property type="molecule type" value="Genomic_DNA"/>
</dbReference>
<dbReference type="GO" id="GO:0016491">
    <property type="term" value="F:oxidoreductase activity"/>
    <property type="evidence" value="ECO:0007669"/>
    <property type="project" value="UniProtKB-KW"/>
</dbReference>
<dbReference type="InterPro" id="IPR011032">
    <property type="entry name" value="GroES-like_sf"/>
</dbReference>
<dbReference type="Proteomes" id="UP000028401">
    <property type="component" value="Unassembled WGS sequence"/>
</dbReference>
<accession>A0A084A821</accession>
<comment type="similarity">
    <text evidence="1 2">Belongs to the zinc-containing alcohol dehydrogenase family. Quinone oxidoreductase subfamily.</text>
</comment>
<keyword evidence="2" id="KW-0862">Zinc</keyword>
<dbReference type="Gene3D" id="3.90.180.10">
    <property type="entry name" value="Medium-chain alcohol dehydrogenases, catalytic domain"/>
    <property type="match status" value="1"/>
</dbReference>
<dbReference type="PANTHER" id="PTHR43482">
    <property type="entry name" value="PROTEIN AST1-RELATED"/>
    <property type="match status" value="1"/>
</dbReference>
<dbReference type="SMART" id="SM00829">
    <property type="entry name" value="PKS_ER"/>
    <property type="match status" value="1"/>
</dbReference>
<evidence type="ECO:0000313" key="4">
    <source>
        <dbReference type="EMBL" id="KEY61450.1"/>
    </source>
</evidence>
<dbReference type="SUPFAM" id="SSF51735">
    <property type="entry name" value="NAD(P)-binding Rossmann-fold domains"/>
    <property type="match status" value="1"/>
</dbReference>
<organism evidence="4 5">
    <name type="scientific">Lactococcus cremoris subsp. cremoris GE214</name>
    <dbReference type="NCBI Taxonomy" id="1415168"/>
    <lineage>
        <taxon>Bacteria</taxon>
        <taxon>Bacillati</taxon>
        <taxon>Bacillota</taxon>
        <taxon>Bacilli</taxon>
        <taxon>Lactobacillales</taxon>
        <taxon>Streptococcaceae</taxon>
        <taxon>Lactococcus</taxon>
        <taxon>Lactococcus cremoris subsp. cremoris</taxon>
    </lineage>
</organism>
<dbReference type="Gene3D" id="3.40.50.720">
    <property type="entry name" value="NAD(P)-binding Rossmann-like Domain"/>
    <property type="match status" value="1"/>
</dbReference>
<dbReference type="InterPro" id="IPR014182">
    <property type="entry name" value="ADH_Zn_typ-1"/>
</dbReference>
<keyword evidence="2" id="KW-0560">Oxidoreductase</keyword>